<keyword evidence="3" id="KW-1185">Reference proteome</keyword>
<feature type="region of interest" description="Disordered" evidence="1">
    <location>
        <begin position="1"/>
        <end position="30"/>
    </location>
</feature>
<name>A0A167U428_9AGAM</name>
<feature type="region of interest" description="Disordered" evidence="1">
    <location>
        <begin position="46"/>
        <end position="84"/>
    </location>
</feature>
<dbReference type="AlphaFoldDB" id="A0A167U428"/>
<evidence type="ECO:0000313" key="2">
    <source>
        <dbReference type="EMBL" id="KZP03572.1"/>
    </source>
</evidence>
<gene>
    <name evidence="2" type="ORF">FIBSPDRAFT_968878</name>
</gene>
<dbReference type="EMBL" id="KV418042">
    <property type="protein sequence ID" value="KZP03572.1"/>
    <property type="molecule type" value="Genomic_DNA"/>
</dbReference>
<sequence>MPPALASAPRSAIPAVEGKPPPGAVPVRLRPEHLVARRPVALPSRRRRTVEVGGQGRVVAVRAGPRQRGRASARAPPPPPPRLTGVRVLERALSVPAPEPQGPTDPGQTVALRTTLRPELPEPAPITLPQLSS</sequence>
<reference evidence="2 3" key="1">
    <citation type="journal article" date="2016" name="Mol. Biol. Evol.">
        <title>Comparative Genomics of Early-Diverging Mushroom-Forming Fungi Provides Insights into the Origins of Lignocellulose Decay Capabilities.</title>
        <authorList>
            <person name="Nagy L.G."/>
            <person name="Riley R."/>
            <person name="Tritt A."/>
            <person name="Adam C."/>
            <person name="Daum C."/>
            <person name="Floudas D."/>
            <person name="Sun H."/>
            <person name="Yadav J.S."/>
            <person name="Pangilinan J."/>
            <person name="Larsson K.H."/>
            <person name="Matsuura K."/>
            <person name="Barry K."/>
            <person name="Labutti K."/>
            <person name="Kuo R."/>
            <person name="Ohm R.A."/>
            <person name="Bhattacharya S.S."/>
            <person name="Shirouzu T."/>
            <person name="Yoshinaga Y."/>
            <person name="Martin F.M."/>
            <person name="Grigoriev I.V."/>
            <person name="Hibbett D.S."/>
        </authorList>
    </citation>
    <scope>NUCLEOTIDE SEQUENCE [LARGE SCALE GENOMIC DNA]</scope>
    <source>
        <strain evidence="2 3">CBS 109695</strain>
    </source>
</reference>
<accession>A0A167U428</accession>
<evidence type="ECO:0000256" key="1">
    <source>
        <dbReference type="SAM" id="MobiDB-lite"/>
    </source>
</evidence>
<evidence type="ECO:0000313" key="3">
    <source>
        <dbReference type="Proteomes" id="UP000076532"/>
    </source>
</evidence>
<protein>
    <submittedName>
        <fullName evidence="2">Uncharacterized protein</fullName>
    </submittedName>
</protein>
<dbReference type="Proteomes" id="UP000076532">
    <property type="component" value="Unassembled WGS sequence"/>
</dbReference>
<organism evidence="2 3">
    <name type="scientific">Athelia psychrophila</name>
    <dbReference type="NCBI Taxonomy" id="1759441"/>
    <lineage>
        <taxon>Eukaryota</taxon>
        <taxon>Fungi</taxon>
        <taxon>Dikarya</taxon>
        <taxon>Basidiomycota</taxon>
        <taxon>Agaricomycotina</taxon>
        <taxon>Agaricomycetes</taxon>
        <taxon>Agaricomycetidae</taxon>
        <taxon>Atheliales</taxon>
        <taxon>Atheliaceae</taxon>
        <taxon>Athelia</taxon>
    </lineage>
</organism>
<proteinExistence type="predicted"/>